<dbReference type="NCBIfam" id="TIGR00516">
    <property type="entry name" value="acpS"/>
    <property type="match status" value="1"/>
</dbReference>
<dbReference type="EMBL" id="JAHCVK010000010">
    <property type="protein sequence ID" value="MBT0654417.1"/>
    <property type="molecule type" value="Genomic_DNA"/>
</dbReference>
<dbReference type="Proteomes" id="UP000756860">
    <property type="component" value="Unassembled WGS sequence"/>
</dbReference>
<organism evidence="10 11">
    <name type="scientific">Geomobilimonas luticola</name>
    <dbReference type="NCBI Taxonomy" id="1114878"/>
    <lineage>
        <taxon>Bacteria</taxon>
        <taxon>Pseudomonadati</taxon>
        <taxon>Thermodesulfobacteriota</taxon>
        <taxon>Desulfuromonadia</taxon>
        <taxon>Geobacterales</taxon>
        <taxon>Geobacteraceae</taxon>
        <taxon>Geomobilimonas</taxon>
    </lineage>
</organism>
<evidence type="ECO:0000256" key="1">
    <source>
        <dbReference type="ARBA" id="ARBA00022516"/>
    </source>
</evidence>
<gene>
    <name evidence="8" type="primary">acpS</name>
    <name evidence="10" type="ORF">KI810_15265</name>
</gene>
<dbReference type="NCBIfam" id="TIGR00556">
    <property type="entry name" value="pantethn_trn"/>
    <property type="match status" value="1"/>
</dbReference>
<accession>A0ABS5SJ71</accession>
<keyword evidence="5 8" id="KW-0460">Magnesium</keyword>
<evidence type="ECO:0000313" key="11">
    <source>
        <dbReference type="Proteomes" id="UP000756860"/>
    </source>
</evidence>
<proteinExistence type="inferred from homology"/>
<dbReference type="InterPro" id="IPR008278">
    <property type="entry name" value="4-PPantetheinyl_Trfase_dom"/>
</dbReference>
<dbReference type="EC" id="2.7.8.7" evidence="8"/>
<feature type="binding site" evidence="8">
    <location>
        <position position="57"/>
    </location>
    <ligand>
        <name>Mg(2+)</name>
        <dbReference type="ChEBI" id="CHEBI:18420"/>
    </ligand>
</feature>
<evidence type="ECO:0000256" key="2">
    <source>
        <dbReference type="ARBA" id="ARBA00022679"/>
    </source>
</evidence>
<evidence type="ECO:0000259" key="9">
    <source>
        <dbReference type="Pfam" id="PF01648"/>
    </source>
</evidence>
<keyword evidence="6 8" id="KW-0443">Lipid metabolism</keyword>
<evidence type="ECO:0000256" key="5">
    <source>
        <dbReference type="ARBA" id="ARBA00022842"/>
    </source>
</evidence>
<dbReference type="NCBIfam" id="NF000832">
    <property type="entry name" value="PRK00070.3-2"/>
    <property type="match status" value="1"/>
</dbReference>
<evidence type="ECO:0000256" key="4">
    <source>
        <dbReference type="ARBA" id="ARBA00022832"/>
    </source>
</evidence>
<dbReference type="RefSeq" id="WP_214176424.1">
    <property type="nucleotide sequence ID" value="NZ_JAHCVK010000010.1"/>
</dbReference>
<keyword evidence="11" id="KW-1185">Reference proteome</keyword>
<dbReference type="NCBIfam" id="NF011250">
    <property type="entry name" value="PRK14656.1"/>
    <property type="match status" value="1"/>
</dbReference>
<keyword evidence="3 8" id="KW-0479">Metal-binding</keyword>
<evidence type="ECO:0000256" key="8">
    <source>
        <dbReference type="HAMAP-Rule" id="MF_00101"/>
    </source>
</evidence>
<keyword evidence="4 8" id="KW-0276">Fatty acid metabolism</keyword>
<evidence type="ECO:0000256" key="3">
    <source>
        <dbReference type="ARBA" id="ARBA00022723"/>
    </source>
</evidence>
<dbReference type="InterPro" id="IPR037143">
    <property type="entry name" value="4-PPantetheinyl_Trfase_dom_sf"/>
</dbReference>
<name>A0ABS5SJ71_9BACT</name>
<comment type="caution">
    <text evidence="10">The sequence shown here is derived from an EMBL/GenBank/DDBJ whole genome shotgun (WGS) entry which is preliminary data.</text>
</comment>
<keyword evidence="8" id="KW-0963">Cytoplasm</keyword>
<comment type="function">
    <text evidence="8">Transfers the 4'-phosphopantetheine moiety from coenzyme A to a Ser of acyl-carrier-protein.</text>
</comment>
<sequence>MIFGNGIDIVAISRFERFVEENNLPLLERLFTLHERDYCAARKRSAQHYALRFAAKEAFLKALGTGLRDGICWHDVEVVNDPLGKPDLRLSGRARELFEKRGLRHIFLSLSHDGDVAAASVILEGE</sequence>
<evidence type="ECO:0000256" key="6">
    <source>
        <dbReference type="ARBA" id="ARBA00023098"/>
    </source>
</evidence>
<evidence type="ECO:0000256" key="7">
    <source>
        <dbReference type="ARBA" id="ARBA00023160"/>
    </source>
</evidence>
<dbReference type="Pfam" id="PF01648">
    <property type="entry name" value="ACPS"/>
    <property type="match status" value="1"/>
</dbReference>
<dbReference type="GO" id="GO:0008897">
    <property type="term" value="F:holo-[acyl-carrier-protein] synthase activity"/>
    <property type="evidence" value="ECO:0007669"/>
    <property type="project" value="UniProtKB-EC"/>
</dbReference>
<comment type="similarity">
    <text evidence="8">Belongs to the P-Pant transferase superfamily. AcpS family.</text>
</comment>
<keyword evidence="7 8" id="KW-0275">Fatty acid biosynthesis</keyword>
<comment type="catalytic activity">
    <reaction evidence="8">
        <text>apo-[ACP] + CoA = holo-[ACP] + adenosine 3',5'-bisphosphate + H(+)</text>
        <dbReference type="Rhea" id="RHEA:12068"/>
        <dbReference type="Rhea" id="RHEA-COMP:9685"/>
        <dbReference type="Rhea" id="RHEA-COMP:9690"/>
        <dbReference type="ChEBI" id="CHEBI:15378"/>
        <dbReference type="ChEBI" id="CHEBI:29999"/>
        <dbReference type="ChEBI" id="CHEBI:57287"/>
        <dbReference type="ChEBI" id="CHEBI:58343"/>
        <dbReference type="ChEBI" id="CHEBI:64479"/>
        <dbReference type="EC" id="2.7.8.7"/>
    </reaction>
</comment>
<dbReference type="InterPro" id="IPR004568">
    <property type="entry name" value="Ppantetheine-prot_Trfase_dom"/>
</dbReference>
<comment type="cofactor">
    <cofactor evidence="8">
        <name>Mg(2+)</name>
        <dbReference type="ChEBI" id="CHEBI:18420"/>
    </cofactor>
</comment>
<evidence type="ECO:0000313" key="10">
    <source>
        <dbReference type="EMBL" id="MBT0654417.1"/>
    </source>
</evidence>
<feature type="binding site" evidence="8">
    <location>
        <position position="8"/>
    </location>
    <ligand>
        <name>Mg(2+)</name>
        <dbReference type="ChEBI" id="CHEBI:18420"/>
    </ligand>
</feature>
<reference evidence="10 11" key="1">
    <citation type="submission" date="2021-05" db="EMBL/GenBank/DDBJ databases">
        <title>The draft genome of Geobacter luticola JCM 17780.</title>
        <authorList>
            <person name="Xu Z."/>
            <person name="Masuda Y."/>
            <person name="Itoh H."/>
            <person name="Senoo K."/>
        </authorList>
    </citation>
    <scope>NUCLEOTIDE SEQUENCE [LARGE SCALE GENOMIC DNA]</scope>
    <source>
        <strain evidence="10 11">JCM 17780</strain>
    </source>
</reference>
<keyword evidence="2 8" id="KW-0808">Transferase</keyword>
<dbReference type="SUPFAM" id="SSF56214">
    <property type="entry name" value="4'-phosphopantetheinyl transferase"/>
    <property type="match status" value="1"/>
</dbReference>
<dbReference type="Gene3D" id="3.90.470.20">
    <property type="entry name" value="4'-phosphopantetheinyl transferase domain"/>
    <property type="match status" value="1"/>
</dbReference>
<comment type="subcellular location">
    <subcellularLocation>
        <location evidence="8">Cytoplasm</location>
    </subcellularLocation>
</comment>
<dbReference type="InterPro" id="IPR002582">
    <property type="entry name" value="ACPS"/>
</dbReference>
<protein>
    <recommendedName>
        <fullName evidence="8">Holo-[acyl-carrier-protein] synthase</fullName>
        <shortName evidence="8">Holo-ACP synthase</shortName>
        <ecNumber evidence="8">2.7.8.7</ecNumber>
    </recommendedName>
    <alternativeName>
        <fullName evidence="8">4'-phosphopantetheinyl transferase AcpS</fullName>
    </alternativeName>
</protein>
<keyword evidence="1 8" id="KW-0444">Lipid biosynthesis</keyword>
<dbReference type="HAMAP" id="MF_00101">
    <property type="entry name" value="AcpS"/>
    <property type="match status" value="1"/>
</dbReference>
<feature type="domain" description="4'-phosphopantetheinyl transferase" evidence="9">
    <location>
        <begin position="6"/>
        <end position="101"/>
    </location>
</feature>